<dbReference type="OrthoDB" id="5030973at2759"/>
<dbReference type="EMBL" id="KE145367">
    <property type="protein sequence ID" value="EPE29827.1"/>
    <property type="molecule type" value="Genomic_DNA"/>
</dbReference>
<gene>
    <name evidence="1" type="ORF">GLAREA_00987</name>
</gene>
<proteinExistence type="predicted"/>
<dbReference type="OMA" id="FHTQNDP"/>
<dbReference type="AlphaFoldDB" id="S3CTX3"/>
<keyword evidence="2" id="KW-1185">Reference proteome</keyword>
<organism evidence="1 2">
    <name type="scientific">Glarea lozoyensis (strain ATCC 20868 / MF5171)</name>
    <dbReference type="NCBI Taxonomy" id="1116229"/>
    <lineage>
        <taxon>Eukaryota</taxon>
        <taxon>Fungi</taxon>
        <taxon>Dikarya</taxon>
        <taxon>Ascomycota</taxon>
        <taxon>Pezizomycotina</taxon>
        <taxon>Leotiomycetes</taxon>
        <taxon>Helotiales</taxon>
        <taxon>Helotiaceae</taxon>
        <taxon>Glarea</taxon>
    </lineage>
</organism>
<dbReference type="eggNOG" id="ENOG502RXHN">
    <property type="taxonomic scope" value="Eukaryota"/>
</dbReference>
<dbReference type="HOGENOM" id="CLU_072358_0_0_1"/>
<accession>S3CTX3</accession>
<dbReference type="KEGG" id="glz:GLAREA_00987"/>
<dbReference type="GeneID" id="19460045"/>
<name>S3CTX3_GLAL2</name>
<sequence length="281" mass="31451">MADNPEFEIDLFSGGAAQSGYHIRNAPNEEQRRVLTQYGSTRVVKGKLLDVVHGFLKPNREPATLIVSEFKFLGSTRENRFVKANIKWKFAYEDMNSDETPEVHKVSFEEQWVMDTTKISEAKECSMRGGLDGGASGVSANISSGRTISENFESTDNIVLYGSSIFTKDHQFGQPNAAQWIMNENKTDRSGIPDSLTTAILVKRIPDKSFVGVIEVRVETVLNTKTKVAEWFGKKPKVDPVKFNPTLPALIDKYVRFKDQLDGIVLEDIQAVRHHISLPTA</sequence>
<reference evidence="1 2" key="1">
    <citation type="journal article" date="2013" name="BMC Genomics">
        <title>Genomics-driven discovery of the pneumocandin biosynthetic gene cluster in the fungus Glarea lozoyensis.</title>
        <authorList>
            <person name="Chen L."/>
            <person name="Yue Q."/>
            <person name="Zhang X."/>
            <person name="Xiang M."/>
            <person name="Wang C."/>
            <person name="Li S."/>
            <person name="Che Y."/>
            <person name="Ortiz-Lopez F.J."/>
            <person name="Bills G.F."/>
            <person name="Liu X."/>
            <person name="An Z."/>
        </authorList>
    </citation>
    <scope>NUCLEOTIDE SEQUENCE [LARGE SCALE GENOMIC DNA]</scope>
    <source>
        <strain evidence="2">ATCC 20868 / MF5171</strain>
    </source>
</reference>
<dbReference type="Proteomes" id="UP000016922">
    <property type="component" value="Unassembled WGS sequence"/>
</dbReference>
<protein>
    <submittedName>
        <fullName evidence="1">Uncharacterized protein</fullName>
    </submittedName>
</protein>
<evidence type="ECO:0000313" key="1">
    <source>
        <dbReference type="EMBL" id="EPE29827.1"/>
    </source>
</evidence>
<dbReference type="RefSeq" id="XP_008083936.1">
    <property type="nucleotide sequence ID" value="XM_008085745.1"/>
</dbReference>
<evidence type="ECO:0000313" key="2">
    <source>
        <dbReference type="Proteomes" id="UP000016922"/>
    </source>
</evidence>